<dbReference type="Pfam" id="PF08889">
    <property type="entry name" value="WbqC"/>
    <property type="match status" value="1"/>
</dbReference>
<dbReference type="Proteomes" id="UP001430172">
    <property type="component" value="Unassembled WGS sequence"/>
</dbReference>
<comment type="caution">
    <text evidence="1">The sequence shown here is derived from an EMBL/GenBank/DDBJ whole genome shotgun (WGS) entry which is preliminary data.</text>
</comment>
<keyword evidence="2" id="KW-1185">Reference proteome</keyword>
<protein>
    <submittedName>
        <fullName evidence="1">WbqC family protein</fullName>
    </submittedName>
</protein>
<accession>A0ABS2CGY1</accession>
<dbReference type="InterPro" id="IPR014985">
    <property type="entry name" value="WbqC"/>
</dbReference>
<evidence type="ECO:0000313" key="2">
    <source>
        <dbReference type="Proteomes" id="UP001430172"/>
    </source>
</evidence>
<proteinExistence type="predicted"/>
<sequence length="215" mass="24689">MRVAIHQPDLLPWTGFWFKMAHTDRFVLAVHDQLQKHWVQRRVMMRDSWVTLPLVGKPHLVPISTVEVKPGWQEHLVRSMEGRYRNARHWRTRGLEVVDLVRSVDSHNLAEINVELIRGVQGMLGIETELVVTDPPREAGLERVLEVLQEVGATSYLSGTGARDYIRDEGERRFAELGIELLWSEHEKTTGDSIVTVLVDHDDPMEVVLRQQAPA</sequence>
<organism evidence="1 2">
    <name type="scientific">Phycicoccus sonneratiae</name>
    <dbReference type="NCBI Taxonomy" id="2807628"/>
    <lineage>
        <taxon>Bacteria</taxon>
        <taxon>Bacillati</taxon>
        <taxon>Actinomycetota</taxon>
        <taxon>Actinomycetes</taxon>
        <taxon>Micrococcales</taxon>
        <taxon>Intrasporangiaceae</taxon>
        <taxon>Phycicoccus</taxon>
    </lineage>
</organism>
<reference evidence="1" key="1">
    <citation type="submission" date="2021-02" db="EMBL/GenBank/DDBJ databases">
        <title>Phycicoccus sp. MQZ13P-5T, whole genome shotgun sequence.</title>
        <authorList>
            <person name="Tuo L."/>
        </authorList>
    </citation>
    <scope>NUCLEOTIDE SEQUENCE</scope>
    <source>
        <strain evidence="1">MQZ13P-5</strain>
    </source>
</reference>
<name>A0ABS2CGY1_9MICO</name>
<evidence type="ECO:0000313" key="1">
    <source>
        <dbReference type="EMBL" id="MBM6399124.1"/>
    </source>
</evidence>
<dbReference type="SUPFAM" id="SSF52402">
    <property type="entry name" value="Adenine nucleotide alpha hydrolases-like"/>
    <property type="match status" value="1"/>
</dbReference>
<dbReference type="RefSeq" id="WP_204129600.1">
    <property type="nucleotide sequence ID" value="NZ_JAFDVD010000003.1"/>
</dbReference>
<dbReference type="EMBL" id="JAFDVD010000003">
    <property type="protein sequence ID" value="MBM6399124.1"/>
    <property type="molecule type" value="Genomic_DNA"/>
</dbReference>
<gene>
    <name evidence="1" type="ORF">JQN70_01855</name>
</gene>